<keyword evidence="1" id="KW-0812">Transmembrane</keyword>
<keyword evidence="1" id="KW-1133">Transmembrane helix</keyword>
<dbReference type="Proteomes" id="UP001417504">
    <property type="component" value="Unassembled WGS sequence"/>
</dbReference>
<dbReference type="SUPFAM" id="SSF52540">
    <property type="entry name" value="P-loop containing nucleoside triphosphate hydrolases"/>
    <property type="match status" value="1"/>
</dbReference>
<reference evidence="2 3" key="1">
    <citation type="submission" date="2024-01" db="EMBL/GenBank/DDBJ databases">
        <title>Genome assemblies of Stephania.</title>
        <authorList>
            <person name="Yang L."/>
        </authorList>
    </citation>
    <scope>NUCLEOTIDE SEQUENCE [LARGE SCALE GENOMIC DNA]</scope>
    <source>
        <strain evidence="2">QJT</strain>
        <tissue evidence="2">Leaf</tissue>
    </source>
</reference>
<feature type="transmembrane region" description="Helical" evidence="1">
    <location>
        <begin position="57"/>
        <end position="75"/>
    </location>
</feature>
<comment type="caution">
    <text evidence="2">The sequence shown here is derived from an EMBL/GenBank/DDBJ whole genome shotgun (WGS) entry which is preliminary data.</text>
</comment>
<sequence>MLLEKVLQCSNGFNVPSPIQSHAWPLLLDSRDLIGIAKTGSAVNPSNNVTVSLGSKLLIVLSLYLYCLYTIILLLPNRRNHEFFQLSRKLWERLSLGGKLLRLRFCADFRKGNHGARKSRNELGDVRTKIAIHRHHIAIGLNNSEVQLWDTTVNRQF</sequence>
<name>A0AAP0EC63_9MAGN</name>
<dbReference type="InterPro" id="IPR027417">
    <property type="entry name" value="P-loop_NTPase"/>
</dbReference>
<dbReference type="AlphaFoldDB" id="A0AAP0EC63"/>
<keyword evidence="1" id="KW-0472">Membrane</keyword>
<organism evidence="2 3">
    <name type="scientific">Stephania japonica</name>
    <dbReference type="NCBI Taxonomy" id="461633"/>
    <lineage>
        <taxon>Eukaryota</taxon>
        <taxon>Viridiplantae</taxon>
        <taxon>Streptophyta</taxon>
        <taxon>Embryophyta</taxon>
        <taxon>Tracheophyta</taxon>
        <taxon>Spermatophyta</taxon>
        <taxon>Magnoliopsida</taxon>
        <taxon>Ranunculales</taxon>
        <taxon>Menispermaceae</taxon>
        <taxon>Menispermoideae</taxon>
        <taxon>Cissampelideae</taxon>
        <taxon>Stephania</taxon>
    </lineage>
</organism>
<dbReference type="Gene3D" id="3.40.50.300">
    <property type="entry name" value="P-loop containing nucleotide triphosphate hydrolases"/>
    <property type="match status" value="1"/>
</dbReference>
<gene>
    <name evidence="2" type="ORF">Sjap_023758</name>
</gene>
<evidence type="ECO:0008006" key="4">
    <source>
        <dbReference type="Google" id="ProtNLM"/>
    </source>
</evidence>
<evidence type="ECO:0000256" key="1">
    <source>
        <dbReference type="SAM" id="Phobius"/>
    </source>
</evidence>
<evidence type="ECO:0000313" key="2">
    <source>
        <dbReference type="EMBL" id="KAK9090581.1"/>
    </source>
</evidence>
<dbReference type="EMBL" id="JBBNAE010000010">
    <property type="protein sequence ID" value="KAK9090581.1"/>
    <property type="molecule type" value="Genomic_DNA"/>
</dbReference>
<accession>A0AAP0EC63</accession>
<evidence type="ECO:0000313" key="3">
    <source>
        <dbReference type="Proteomes" id="UP001417504"/>
    </source>
</evidence>
<protein>
    <recommendedName>
        <fullName evidence="4">RNA helicase</fullName>
    </recommendedName>
</protein>
<keyword evidence="3" id="KW-1185">Reference proteome</keyword>
<proteinExistence type="predicted"/>